<sequence length="83" mass="9292">MDSAGDAATRGRLFEEIACLEVDAEELLDEFVLNQAKRRKEDECQAMNAPKVISIREAQEVFDQLKVFALASARSSGRLLVYN</sequence>
<protein>
    <submittedName>
        <fullName evidence="3">MCM_N domain-containing protein</fullName>
    </submittedName>
</protein>
<evidence type="ECO:0000313" key="3">
    <source>
        <dbReference type="WBParaSite" id="ECPE_0001606101-mRNA-1"/>
    </source>
</evidence>
<reference evidence="1 2" key="2">
    <citation type="submission" date="2018-11" db="EMBL/GenBank/DDBJ databases">
        <authorList>
            <consortium name="Pathogen Informatics"/>
        </authorList>
    </citation>
    <scope>NUCLEOTIDE SEQUENCE [LARGE SCALE GENOMIC DNA]</scope>
    <source>
        <strain evidence="1 2">Egypt</strain>
    </source>
</reference>
<keyword evidence="2" id="KW-1185">Reference proteome</keyword>
<dbReference type="AlphaFoldDB" id="A0A183B9Y6"/>
<reference evidence="3" key="1">
    <citation type="submission" date="2016-06" db="UniProtKB">
        <authorList>
            <consortium name="WormBaseParasite"/>
        </authorList>
    </citation>
    <scope>IDENTIFICATION</scope>
</reference>
<name>A0A183B9Y6_9TREM</name>
<dbReference type="EMBL" id="UZAN01062654">
    <property type="protein sequence ID" value="VDP93293.1"/>
    <property type="molecule type" value="Genomic_DNA"/>
</dbReference>
<proteinExistence type="predicted"/>
<gene>
    <name evidence="1" type="ORF">ECPE_LOCUS16021</name>
</gene>
<organism evidence="3">
    <name type="scientific">Echinostoma caproni</name>
    <dbReference type="NCBI Taxonomy" id="27848"/>
    <lineage>
        <taxon>Eukaryota</taxon>
        <taxon>Metazoa</taxon>
        <taxon>Spiralia</taxon>
        <taxon>Lophotrochozoa</taxon>
        <taxon>Platyhelminthes</taxon>
        <taxon>Trematoda</taxon>
        <taxon>Digenea</taxon>
        <taxon>Plagiorchiida</taxon>
        <taxon>Echinostomata</taxon>
        <taxon>Echinostomatoidea</taxon>
        <taxon>Echinostomatidae</taxon>
        <taxon>Echinostoma</taxon>
    </lineage>
</organism>
<accession>A0A183B9Y6</accession>
<dbReference type="Proteomes" id="UP000272942">
    <property type="component" value="Unassembled WGS sequence"/>
</dbReference>
<evidence type="ECO:0000313" key="2">
    <source>
        <dbReference type="Proteomes" id="UP000272942"/>
    </source>
</evidence>
<dbReference type="WBParaSite" id="ECPE_0001606101-mRNA-1">
    <property type="protein sequence ID" value="ECPE_0001606101-mRNA-1"/>
    <property type="gene ID" value="ECPE_0001606101"/>
</dbReference>
<evidence type="ECO:0000313" key="1">
    <source>
        <dbReference type="EMBL" id="VDP93293.1"/>
    </source>
</evidence>